<dbReference type="PANTHER" id="PTHR42966">
    <property type="entry name" value="N-ACETYLNEURAMINATE SYNTHASE"/>
    <property type="match status" value="1"/>
</dbReference>
<gene>
    <name evidence="2" type="ORF">METZ01_LOCUS513353</name>
</gene>
<dbReference type="AlphaFoldDB" id="A0A383EV29"/>
<proteinExistence type="predicted"/>
<organism evidence="2">
    <name type="scientific">marine metagenome</name>
    <dbReference type="NCBI Taxonomy" id="408172"/>
    <lineage>
        <taxon>unclassified sequences</taxon>
        <taxon>metagenomes</taxon>
        <taxon>ecological metagenomes</taxon>
    </lineage>
</organism>
<accession>A0A383EV29</accession>
<name>A0A383EV29_9ZZZZ</name>
<dbReference type="Gene3D" id="3.20.20.70">
    <property type="entry name" value="Aldolase class I"/>
    <property type="match status" value="1"/>
</dbReference>
<reference evidence="2" key="1">
    <citation type="submission" date="2018-05" db="EMBL/GenBank/DDBJ databases">
        <authorList>
            <person name="Lanie J.A."/>
            <person name="Ng W.-L."/>
            <person name="Kazmierczak K.M."/>
            <person name="Andrzejewski T.M."/>
            <person name="Davidsen T.M."/>
            <person name="Wayne K.J."/>
            <person name="Tettelin H."/>
            <person name="Glass J.I."/>
            <person name="Rusch D."/>
            <person name="Podicherti R."/>
            <person name="Tsui H.-C.T."/>
            <person name="Winkler M.E."/>
        </authorList>
    </citation>
    <scope>NUCLEOTIDE SEQUENCE</scope>
</reference>
<dbReference type="SUPFAM" id="SSF51569">
    <property type="entry name" value="Aldolase"/>
    <property type="match status" value="1"/>
</dbReference>
<dbReference type="GO" id="GO:0047444">
    <property type="term" value="F:N-acylneuraminate-9-phosphate synthase activity"/>
    <property type="evidence" value="ECO:0007669"/>
    <property type="project" value="TreeGrafter"/>
</dbReference>
<protein>
    <recommendedName>
        <fullName evidence="1">PseI/NeuA/B-like domain-containing protein</fullName>
    </recommendedName>
</protein>
<dbReference type="PANTHER" id="PTHR42966:SF3">
    <property type="entry name" value="BLR5971 PROTEIN"/>
    <property type="match status" value="1"/>
</dbReference>
<dbReference type="InterPro" id="IPR051690">
    <property type="entry name" value="PseI-like"/>
</dbReference>
<evidence type="ECO:0000313" key="2">
    <source>
        <dbReference type="EMBL" id="SVE60499.1"/>
    </source>
</evidence>
<dbReference type="Pfam" id="PF03102">
    <property type="entry name" value="NeuB"/>
    <property type="match status" value="1"/>
</dbReference>
<sequence>MVFIIAEIGINHNGNLEIAKKLIEIAKNAGCNAVKFQKRTVEKVYSKDVLDSPRESP</sequence>
<feature type="non-terminal residue" evidence="2">
    <location>
        <position position="57"/>
    </location>
</feature>
<dbReference type="InterPro" id="IPR013785">
    <property type="entry name" value="Aldolase_TIM"/>
</dbReference>
<dbReference type="InterPro" id="IPR013132">
    <property type="entry name" value="PseI/NeuA/B-like_N"/>
</dbReference>
<evidence type="ECO:0000259" key="1">
    <source>
        <dbReference type="Pfam" id="PF03102"/>
    </source>
</evidence>
<dbReference type="GO" id="GO:0016051">
    <property type="term" value="P:carbohydrate biosynthetic process"/>
    <property type="evidence" value="ECO:0007669"/>
    <property type="project" value="InterPro"/>
</dbReference>
<feature type="domain" description="PseI/NeuA/B-like" evidence="1">
    <location>
        <begin position="22"/>
        <end position="49"/>
    </location>
</feature>
<dbReference type="EMBL" id="UINC01228964">
    <property type="protein sequence ID" value="SVE60499.1"/>
    <property type="molecule type" value="Genomic_DNA"/>
</dbReference>